<sequence>MSTTLVKAAPTPPARHRPAWTSAAHAVGWYAAARLTGLLVAVVAAAATGRGPRTALGASWDSVHYLSIAAHGYRTWYVTGSGLTYSDLAFFPLYPALIRAGSAVLPLSPVDTALLISAVAGCVAAWGIHSVVRMVAGPRTATVVVVLWALLPHAIVLTTAYTEALFIALCAWALHALLRERYLLAGGLAVAAGLTRPSGLAVIAAVVTAAVLARRDRRAWAGALIAPLGWLAHVAWAGARTGRPLGYLDIQAKWGSHFDFGYGTLRFAAHLLLTREQPLFYGAMLVVAAAVVAFVLLVRGALRQPDSLPPVLLVYTAVLLALAVGQTGNWGCKARMLLPAFPLLLPAAAALCRARRTAAYATVTVLAVVSVAYGAYLVVFAGKPL</sequence>
<dbReference type="GO" id="GO:0000009">
    <property type="term" value="F:alpha-1,6-mannosyltransferase activity"/>
    <property type="evidence" value="ECO:0007669"/>
    <property type="project" value="InterPro"/>
</dbReference>
<keyword evidence="4" id="KW-0328">Glycosyltransferase</keyword>
<gene>
    <name evidence="11" type="ORF">G6045_26270</name>
</gene>
<evidence type="ECO:0000256" key="9">
    <source>
        <dbReference type="ARBA" id="ARBA00023136"/>
    </source>
</evidence>
<feature type="transmembrane region" description="Helical" evidence="10">
    <location>
        <begin position="27"/>
        <end position="47"/>
    </location>
</feature>
<name>A0A6G4XPK9_9ACTN</name>
<evidence type="ECO:0000256" key="6">
    <source>
        <dbReference type="ARBA" id="ARBA00022692"/>
    </source>
</evidence>
<dbReference type="EMBL" id="JAAKZW010000134">
    <property type="protein sequence ID" value="NGO79132.1"/>
    <property type="molecule type" value="Genomic_DNA"/>
</dbReference>
<dbReference type="UniPathway" id="UPA00196"/>
<feature type="transmembrane region" description="Helical" evidence="10">
    <location>
        <begin position="279"/>
        <end position="298"/>
    </location>
</feature>
<feature type="transmembrane region" description="Helical" evidence="10">
    <location>
        <begin position="114"/>
        <end position="132"/>
    </location>
</feature>
<evidence type="ECO:0000256" key="1">
    <source>
        <dbReference type="ARBA" id="ARBA00004477"/>
    </source>
</evidence>
<accession>A0A6G4XPK9</accession>
<evidence type="ECO:0000313" key="12">
    <source>
        <dbReference type="Proteomes" id="UP000481109"/>
    </source>
</evidence>
<feature type="transmembrane region" description="Helical" evidence="10">
    <location>
        <begin position="334"/>
        <end position="352"/>
    </location>
</feature>
<evidence type="ECO:0000256" key="4">
    <source>
        <dbReference type="ARBA" id="ARBA00022676"/>
    </source>
</evidence>
<comment type="subcellular location">
    <subcellularLocation>
        <location evidence="1">Endoplasmic reticulum membrane</location>
        <topology evidence="1">Multi-pass membrane protein</topology>
    </subcellularLocation>
</comment>
<dbReference type="GO" id="GO:0016020">
    <property type="term" value="C:membrane"/>
    <property type="evidence" value="ECO:0007669"/>
    <property type="project" value="GOC"/>
</dbReference>
<keyword evidence="7" id="KW-0256">Endoplasmic reticulum</keyword>
<keyword evidence="12" id="KW-1185">Reference proteome</keyword>
<proteinExistence type="predicted"/>
<dbReference type="Pfam" id="PF04188">
    <property type="entry name" value="Mannosyl_trans2"/>
    <property type="match status" value="1"/>
</dbReference>
<protein>
    <recommendedName>
        <fullName evidence="13">Glycosyltransferase RgtA/B/C/D-like domain-containing protein</fullName>
    </recommendedName>
</protein>
<dbReference type="PANTHER" id="PTHR12468">
    <property type="entry name" value="GPI MANNOSYLTRANSFERASE 2"/>
    <property type="match status" value="1"/>
</dbReference>
<dbReference type="PANTHER" id="PTHR12468:SF2">
    <property type="entry name" value="GPI MANNOSYLTRANSFERASE 2"/>
    <property type="match status" value="1"/>
</dbReference>
<evidence type="ECO:0000313" key="11">
    <source>
        <dbReference type="EMBL" id="NGO79132.1"/>
    </source>
</evidence>
<dbReference type="GO" id="GO:0006506">
    <property type="term" value="P:GPI anchor biosynthetic process"/>
    <property type="evidence" value="ECO:0007669"/>
    <property type="project" value="UniProtKB-UniPathway"/>
</dbReference>
<dbReference type="GO" id="GO:0004376">
    <property type="term" value="F:GPI mannosyltransferase activity"/>
    <property type="evidence" value="ECO:0007669"/>
    <property type="project" value="InterPro"/>
</dbReference>
<reference evidence="11 12" key="1">
    <citation type="submission" date="2020-02" db="EMBL/GenBank/DDBJ databases">
        <title>Whole-genome analyses of novel actinobacteria.</title>
        <authorList>
            <person name="Sahin N."/>
            <person name="Tokatli A."/>
        </authorList>
    </citation>
    <scope>NUCLEOTIDE SEQUENCE [LARGE SCALE GENOMIC DNA]</scope>
    <source>
        <strain evidence="11 12">YC504</strain>
    </source>
</reference>
<dbReference type="Proteomes" id="UP000481109">
    <property type="component" value="Unassembled WGS sequence"/>
</dbReference>
<evidence type="ECO:0008006" key="13">
    <source>
        <dbReference type="Google" id="ProtNLM"/>
    </source>
</evidence>
<feature type="transmembrane region" description="Helical" evidence="10">
    <location>
        <begin position="359"/>
        <end position="382"/>
    </location>
</feature>
<keyword evidence="3" id="KW-0337">GPI-anchor biosynthesis</keyword>
<evidence type="ECO:0000256" key="3">
    <source>
        <dbReference type="ARBA" id="ARBA00022502"/>
    </source>
</evidence>
<dbReference type="AlphaFoldDB" id="A0A6G4XPK9"/>
<feature type="transmembrane region" description="Helical" evidence="10">
    <location>
        <begin position="310"/>
        <end position="328"/>
    </location>
</feature>
<evidence type="ECO:0000256" key="7">
    <source>
        <dbReference type="ARBA" id="ARBA00022824"/>
    </source>
</evidence>
<evidence type="ECO:0000256" key="10">
    <source>
        <dbReference type="SAM" id="Phobius"/>
    </source>
</evidence>
<feature type="transmembrane region" description="Helical" evidence="10">
    <location>
        <begin position="194"/>
        <end position="213"/>
    </location>
</feature>
<feature type="transmembrane region" description="Helical" evidence="10">
    <location>
        <begin position="144"/>
        <end position="174"/>
    </location>
</feature>
<evidence type="ECO:0000256" key="2">
    <source>
        <dbReference type="ARBA" id="ARBA00004687"/>
    </source>
</evidence>
<keyword evidence="9 10" id="KW-0472">Membrane</keyword>
<feature type="transmembrane region" description="Helical" evidence="10">
    <location>
        <begin position="75"/>
        <end position="94"/>
    </location>
</feature>
<organism evidence="11 12">
    <name type="scientific">Streptomyces mesophilus</name>
    <dbReference type="NCBI Taxonomy" id="1775132"/>
    <lineage>
        <taxon>Bacteria</taxon>
        <taxon>Bacillati</taxon>
        <taxon>Actinomycetota</taxon>
        <taxon>Actinomycetes</taxon>
        <taxon>Kitasatosporales</taxon>
        <taxon>Streptomycetaceae</taxon>
        <taxon>Streptomyces</taxon>
    </lineage>
</organism>
<comment type="caution">
    <text evidence="11">The sequence shown here is derived from an EMBL/GenBank/DDBJ whole genome shotgun (WGS) entry which is preliminary data.</text>
</comment>
<keyword evidence="5" id="KW-0808">Transferase</keyword>
<dbReference type="RefSeq" id="WP_165334579.1">
    <property type="nucleotide sequence ID" value="NZ_JAAKZW010000134.1"/>
</dbReference>
<evidence type="ECO:0000256" key="8">
    <source>
        <dbReference type="ARBA" id="ARBA00022989"/>
    </source>
</evidence>
<keyword evidence="6 10" id="KW-0812">Transmembrane</keyword>
<evidence type="ECO:0000256" key="5">
    <source>
        <dbReference type="ARBA" id="ARBA00022679"/>
    </source>
</evidence>
<keyword evidence="8 10" id="KW-1133">Transmembrane helix</keyword>
<dbReference type="InterPro" id="IPR007315">
    <property type="entry name" value="PIG-V/Gpi18"/>
</dbReference>
<feature type="transmembrane region" description="Helical" evidence="10">
    <location>
        <begin position="220"/>
        <end position="239"/>
    </location>
</feature>
<comment type="pathway">
    <text evidence="2">Glycolipid biosynthesis; glycosylphosphatidylinositol-anchor biosynthesis.</text>
</comment>